<accession>A0ABS2US09</accession>
<name>A0ABS2US09_9ACTN</name>
<sequence length="137" mass="14938">MQTRFRFRSPIGGLAADLSAELRPVASRPPAGVVVGRGVWLVPPEGGVHWQDLAWLCLGVSLCGRELVEARPGGVAVVVDSLAYPLADYLPEAAALVMEEFLLTELGREGRAGRVTYCSRHRAYAFDWGTERPFSEL</sequence>
<reference evidence="1 2" key="1">
    <citation type="journal article" date="2016" name="Arch. Microbiol.">
        <title>Streptomyces zhihengii sp. nov., isolated from rhizospheric soil of Psammosilene tunicoides.</title>
        <authorList>
            <person name="Huang M.J."/>
            <person name="Fei J.J."/>
            <person name="Salam N."/>
            <person name="Kim C.J."/>
            <person name="Hozzein W.N."/>
            <person name="Xiao M."/>
            <person name="Huang H.Q."/>
            <person name="Li W.J."/>
        </authorList>
    </citation>
    <scope>NUCLEOTIDE SEQUENCE [LARGE SCALE GENOMIC DNA]</scope>
    <source>
        <strain evidence="1 2">YIM T102</strain>
    </source>
</reference>
<organism evidence="1 2">
    <name type="scientific">Streptomyces zhihengii</name>
    <dbReference type="NCBI Taxonomy" id="1818004"/>
    <lineage>
        <taxon>Bacteria</taxon>
        <taxon>Bacillati</taxon>
        <taxon>Actinomycetota</taxon>
        <taxon>Actinomycetes</taxon>
        <taxon>Kitasatosporales</taxon>
        <taxon>Streptomycetaceae</taxon>
        <taxon>Streptomyces</taxon>
    </lineage>
</organism>
<comment type="caution">
    <text evidence="1">The sequence shown here is derived from an EMBL/GenBank/DDBJ whole genome shotgun (WGS) entry which is preliminary data.</text>
</comment>
<dbReference type="Proteomes" id="UP000664109">
    <property type="component" value="Unassembled WGS sequence"/>
</dbReference>
<protein>
    <submittedName>
        <fullName evidence="1">Uncharacterized protein</fullName>
    </submittedName>
</protein>
<dbReference type="EMBL" id="JAFEJA010000001">
    <property type="protein sequence ID" value="MBM9620099.1"/>
    <property type="molecule type" value="Genomic_DNA"/>
</dbReference>
<keyword evidence="2" id="KW-1185">Reference proteome</keyword>
<evidence type="ECO:0000313" key="2">
    <source>
        <dbReference type="Proteomes" id="UP000664109"/>
    </source>
</evidence>
<gene>
    <name evidence="1" type="ORF">JE024_15400</name>
</gene>
<evidence type="ECO:0000313" key="1">
    <source>
        <dbReference type="EMBL" id="MBM9620099.1"/>
    </source>
</evidence>
<proteinExistence type="predicted"/>
<dbReference type="RefSeq" id="WP_205374133.1">
    <property type="nucleotide sequence ID" value="NZ_JAFEJA010000001.1"/>
</dbReference>